<dbReference type="Gene3D" id="2.40.30.170">
    <property type="match status" value="1"/>
</dbReference>
<keyword evidence="2" id="KW-0175">Coiled coil</keyword>
<dbReference type="RefSeq" id="WP_103438502.1">
    <property type="nucleotide sequence ID" value="NZ_MIND01000018.1"/>
</dbReference>
<organism evidence="3 4">
    <name type="scientific">Pseudomonas putida</name>
    <name type="common">Arthrobacter siderocapsulatus</name>
    <dbReference type="NCBI Taxonomy" id="303"/>
    <lineage>
        <taxon>Bacteria</taxon>
        <taxon>Pseudomonadati</taxon>
        <taxon>Pseudomonadota</taxon>
        <taxon>Gammaproteobacteria</taxon>
        <taxon>Pseudomonadales</taxon>
        <taxon>Pseudomonadaceae</taxon>
        <taxon>Pseudomonas</taxon>
    </lineage>
</organism>
<reference evidence="3 4" key="1">
    <citation type="submission" date="2016-08" db="EMBL/GenBank/DDBJ databases">
        <authorList>
            <person name="Seilhamer J.J."/>
        </authorList>
    </citation>
    <scope>NUCLEOTIDE SEQUENCE [LARGE SCALE GENOMIC DNA]</scope>
    <source>
        <strain evidence="3 4">KT-27</strain>
    </source>
</reference>
<dbReference type="EMBL" id="MIND01000018">
    <property type="protein sequence ID" value="POF90681.1"/>
    <property type="molecule type" value="Genomic_DNA"/>
</dbReference>
<comment type="subcellular location">
    <subcellularLocation>
        <location evidence="1">Cell envelope</location>
    </subcellularLocation>
</comment>
<sequence length="408" mass="44583">MTRQQVLAISMLVLGCLLLSPWRPWPAELSENSVGSWLRIEPQLIEQRLGVLGRIQAVRQVTVAAPFAGLLQALPIAPGQQVAAGDIIAVLDTAELDPQVRQAEAQLLQSQRALRQLQAWASGSEMAQAKRAQVMASSSLELAQAALKQTQRLFDRGIVARQEVEALQQQVVMLQQDLLDARQHLRQTRERGQGVDLRLASIELDAAQARQRELAALRNQREVRAPFSGLLVPRPSEDRQLALQVGQLASQGTPLFVLVDLSQLQVRAALEQSDLHKVHEGMFVQVSGDGFAGHTLNGRVVAVGQQARTEEGQGAWFDLLIALDTQPDPVALGVRLEMSAQVTVLLYSNEQALAVPAAALRTDDGSGHYVLYRADDYQPGRNVVVTPLRAVPQGVEVQGLEAGWVWVE</sequence>
<evidence type="ECO:0000256" key="2">
    <source>
        <dbReference type="ARBA" id="ARBA00023054"/>
    </source>
</evidence>
<proteinExistence type="predicted"/>
<dbReference type="GO" id="GO:0030313">
    <property type="term" value="C:cell envelope"/>
    <property type="evidence" value="ECO:0007669"/>
    <property type="project" value="UniProtKB-SubCell"/>
</dbReference>
<reference evidence="3 4" key="2">
    <citation type="submission" date="2018-03" db="EMBL/GenBank/DDBJ databases">
        <title>Draft genome of Pseudomonas putida strain KT-27.</title>
        <authorList>
            <person name="Yoshizawa S."/>
            <person name="Khan N.H."/>
            <person name="Nishimura M."/>
            <person name="Chiura H.X."/>
            <person name="Ogura Y."/>
            <person name="Hayashi T."/>
            <person name="Kogure K."/>
        </authorList>
    </citation>
    <scope>NUCLEOTIDE SEQUENCE [LARGE SCALE GENOMIC DNA]</scope>
    <source>
        <strain evidence="3 4">KT-27</strain>
    </source>
</reference>
<name>A0A2S3WIE3_PSEPU</name>
<accession>A0A2S3WIE3</accession>
<comment type="caution">
    <text evidence="3">The sequence shown here is derived from an EMBL/GenBank/DDBJ whole genome shotgun (WGS) entry which is preliminary data.</text>
</comment>
<dbReference type="PROSITE" id="PS51257">
    <property type="entry name" value="PROKAR_LIPOPROTEIN"/>
    <property type="match status" value="1"/>
</dbReference>
<evidence type="ECO:0000313" key="4">
    <source>
        <dbReference type="Proteomes" id="UP000237194"/>
    </source>
</evidence>
<protein>
    <submittedName>
        <fullName evidence="3">Uncharacterized protein</fullName>
    </submittedName>
</protein>
<dbReference type="InterPro" id="IPR050465">
    <property type="entry name" value="UPF0194_transport"/>
</dbReference>
<dbReference type="SUPFAM" id="SSF111369">
    <property type="entry name" value="HlyD-like secretion proteins"/>
    <property type="match status" value="1"/>
</dbReference>
<evidence type="ECO:0000313" key="3">
    <source>
        <dbReference type="EMBL" id="POF90681.1"/>
    </source>
</evidence>
<dbReference type="PANTHER" id="PTHR32347">
    <property type="entry name" value="EFFLUX SYSTEM COMPONENT YKNX-RELATED"/>
    <property type="match status" value="1"/>
</dbReference>
<gene>
    <name evidence="3" type="ORF">BGP80_23125</name>
</gene>
<dbReference type="AlphaFoldDB" id="A0A2S3WIE3"/>
<evidence type="ECO:0000256" key="1">
    <source>
        <dbReference type="ARBA" id="ARBA00004196"/>
    </source>
</evidence>
<dbReference type="Gene3D" id="2.40.50.100">
    <property type="match status" value="1"/>
</dbReference>
<dbReference type="Proteomes" id="UP000237194">
    <property type="component" value="Unassembled WGS sequence"/>
</dbReference>